<proteinExistence type="predicted"/>
<gene>
    <name evidence="6" type="ORF">BJ992_000510</name>
</gene>
<evidence type="ECO:0000313" key="7">
    <source>
        <dbReference type="Proteomes" id="UP000555564"/>
    </source>
</evidence>
<evidence type="ECO:0000313" key="6">
    <source>
        <dbReference type="EMBL" id="MBB6471079.1"/>
    </source>
</evidence>
<keyword evidence="3" id="KW-0804">Transcription</keyword>
<dbReference type="PRINTS" id="PR00455">
    <property type="entry name" value="HTHTETR"/>
</dbReference>
<feature type="domain" description="HTH tetR-type" evidence="5">
    <location>
        <begin position="2"/>
        <end position="62"/>
    </location>
</feature>
<dbReference type="PANTHER" id="PTHR30055">
    <property type="entry name" value="HTH-TYPE TRANSCRIPTIONAL REGULATOR RUTR"/>
    <property type="match status" value="1"/>
</dbReference>
<dbReference type="PANTHER" id="PTHR30055:SF238">
    <property type="entry name" value="MYCOFACTOCIN BIOSYNTHESIS TRANSCRIPTIONAL REGULATOR MFTR-RELATED"/>
    <property type="match status" value="1"/>
</dbReference>
<dbReference type="InterPro" id="IPR050109">
    <property type="entry name" value="HTH-type_TetR-like_transc_reg"/>
</dbReference>
<dbReference type="Gene3D" id="1.10.357.10">
    <property type="entry name" value="Tetracycline Repressor, domain 2"/>
    <property type="match status" value="1"/>
</dbReference>
<dbReference type="EMBL" id="JACHIU010000001">
    <property type="protein sequence ID" value="MBB6471079.1"/>
    <property type="molecule type" value="Genomic_DNA"/>
</dbReference>
<dbReference type="SUPFAM" id="SSF46689">
    <property type="entry name" value="Homeodomain-like"/>
    <property type="match status" value="1"/>
</dbReference>
<dbReference type="Proteomes" id="UP000555564">
    <property type="component" value="Unassembled WGS sequence"/>
</dbReference>
<evidence type="ECO:0000259" key="5">
    <source>
        <dbReference type="PROSITE" id="PS50977"/>
    </source>
</evidence>
<evidence type="ECO:0000256" key="3">
    <source>
        <dbReference type="ARBA" id="ARBA00023163"/>
    </source>
</evidence>
<accession>A0A7X0M5L1</accession>
<dbReference type="GO" id="GO:0000976">
    <property type="term" value="F:transcription cis-regulatory region binding"/>
    <property type="evidence" value="ECO:0007669"/>
    <property type="project" value="TreeGrafter"/>
</dbReference>
<sequence length="193" mass="21016">MRRTRQAIQRALVELILEKGYEAVTVTDVIERADIGRSTFYAHYTSKQEVLFGNLDRFTRFLREASAGSPGKLFSFSLAMFQHVHEQRTLLRALIGRRGGTVVVAHAEKVLAGIVRGELVAYLPEGAEPPPQLDLVVTAIVGAFMALVRDWVEGDAGVGPEALNDAFLALVLPGVEALLARPPVEEPPGAFVL</sequence>
<dbReference type="PROSITE" id="PS50977">
    <property type="entry name" value="HTH_TETR_2"/>
    <property type="match status" value="1"/>
</dbReference>
<protein>
    <submittedName>
        <fullName evidence="6">AcrR family transcriptional regulator</fullName>
    </submittedName>
</protein>
<feature type="DNA-binding region" description="H-T-H motif" evidence="4">
    <location>
        <begin position="25"/>
        <end position="44"/>
    </location>
</feature>
<comment type="caution">
    <text evidence="6">The sequence shown here is derived from an EMBL/GenBank/DDBJ whole genome shotgun (WGS) entry which is preliminary data.</text>
</comment>
<dbReference type="GO" id="GO:0003700">
    <property type="term" value="F:DNA-binding transcription factor activity"/>
    <property type="evidence" value="ECO:0007669"/>
    <property type="project" value="TreeGrafter"/>
</dbReference>
<dbReference type="Pfam" id="PF00440">
    <property type="entry name" value="TetR_N"/>
    <property type="match status" value="1"/>
</dbReference>
<evidence type="ECO:0000256" key="2">
    <source>
        <dbReference type="ARBA" id="ARBA00023125"/>
    </source>
</evidence>
<keyword evidence="1" id="KW-0805">Transcription regulation</keyword>
<name>A0A7X0M5L1_9ACTN</name>
<reference evidence="6 7" key="1">
    <citation type="submission" date="2020-08" db="EMBL/GenBank/DDBJ databases">
        <title>Sequencing the genomes of 1000 actinobacteria strains.</title>
        <authorList>
            <person name="Klenk H.-P."/>
        </authorList>
    </citation>
    <scope>NUCLEOTIDE SEQUENCE [LARGE SCALE GENOMIC DNA]</scope>
    <source>
        <strain evidence="6 7">DSM 44936</strain>
    </source>
</reference>
<dbReference type="RefSeq" id="WP_221474661.1">
    <property type="nucleotide sequence ID" value="NZ_BAAALO010000060.1"/>
</dbReference>
<keyword evidence="2 4" id="KW-0238">DNA-binding</keyword>
<evidence type="ECO:0000256" key="4">
    <source>
        <dbReference type="PROSITE-ProRule" id="PRU00335"/>
    </source>
</evidence>
<evidence type="ECO:0000256" key="1">
    <source>
        <dbReference type="ARBA" id="ARBA00023015"/>
    </source>
</evidence>
<keyword evidence="7" id="KW-1185">Reference proteome</keyword>
<organism evidence="6 7">
    <name type="scientific">Sphaerisporangium rubeum</name>
    <dbReference type="NCBI Taxonomy" id="321317"/>
    <lineage>
        <taxon>Bacteria</taxon>
        <taxon>Bacillati</taxon>
        <taxon>Actinomycetota</taxon>
        <taxon>Actinomycetes</taxon>
        <taxon>Streptosporangiales</taxon>
        <taxon>Streptosporangiaceae</taxon>
        <taxon>Sphaerisporangium</taxon>
    </lineage>
</organism>
<dbReference type="InterPro" id="IPR001647">
    <property type="entry name" value="HTH_TetR"/>
</dbReference>
<dbReference type="InterPro" id="IPR009057">
    <property type="entry name" value="Homeodomain-like_sf"/>
</dbReference>
<dbReference type="AlphaFoldDB" id="A0A7X0M5L1"/>